<dbReference type="Proteomes" id="UP001190700">
    <property type="component" value="Unassembled WGS sequence"/>
</dbReference>
<dbReference type="EMBL" id="LGRX02030300">
    <property type="protein sequence ID" value="KAK3245878.1"/>
    <property type="molecule type" value="Genomic_DNA"/>
</dbReference>
<dbReference type="AlphaFoldDB" id="A0AAE0BZX7"/>
<accession>A0AAE0BZX7</accession>
<proteinExistence type="predicted"/>
<keyword evidence="3" id="KW-1185">Reference proteome</keyword>
<comment type="caution">
    <text evidence="2">The sequence shown here is derived from an EMBL/GenBank/DDBJ whole genome shotgun (WGS) entry which is preliminary data.</text>
</comment>
<feature type="region of interest" description="Disordered" evidence="1">
    <location>
        <begin position="21"/>
        <end position="72"/>
    </location>
</feature>
<name>A0AAE0BZX7_9CHLO</name>
<protein>
    <submittedName>
        <fullName evidence="2">Uncharacterized protein</fullName>
    </submittedName>
</protein>
<sequence length="87" mass="9214">MGGFHVGGAADGVPPFATVKIDGVHVGTTEPPPPPPLSDDGTDGDADGRVYPAADGVHFDNPRPSRTSWPRDRLRSNMKNFTFKMPG</sequence>
<reference evidence="2 3" key="1">
    <citation type="journal article" date="2015" name="Genome Biol. Evol.">
        <title>Comparative Genomics of a Bacterivorous Green Alga Reveals Evolutionary Causalities and Consequences of Phago-Mixotrophic Mode of Nutrition.</title>
        <authorList>
            <person name="Burns J.A."/>
            <person name="Paasch A."/>
            <person name="Narechania A."/>
            <person name="Kim E."/>
        </authorList>
    </citation>
    <scope>NUCLEOTIDE SEQUENCE [LARGE SCALE GENOMIC DNA]</scope>
    <source>
        <strain evidence="2 3">PLY_AMNH</strain>
    </source>
</reference>
<feature type="compositionally biased region" description="Basic and acidic residues" evidence="1">
    <location>
        <begin position="57"/>
        <end position="72"/>
    </location>
</feature>
<evidence type="ECO:0000313" key="3">
    <source>
        <dbReference type="Proteomes" id="UP001190700"/>
    </source>
</evidence>
<gene>
    <name evidence="2" type="ORF">CYMTET_44572</name>
</gene>
<evidence type="ECO:0000313" key="2">
    <source>
        <dbReference type="EMBL" id="KAK3245878.1"/>
    </source>
</evidence>
<organism evidence="2 3">
    <name type="scientific">Cymbomonas tetramitiformis</name>
    <dbReference type="NCBI Taxonomy" id="36881"/>
    <lineage>
        <taxon>Eukaryota</taxon>
        <taxon>Viridiplantae</taxon>
        <taxon>Chlorophyta</taxon>
        <taxon>Pyramimonadophyceae</taxon>
        <taxon>Pyramimonadales</taxon>
        <taxon>Pyramimonadaceae</taxon>
        <taxon>Cymbomonas</taxon>
    </lineage>
</organism>
<evidence type="ECO:0000256" key="1">
    <source>
        <dbReference type="SAM" id="MobiDB-lite"/>
    </source>
</evidence>